<sequence length="156" mass="17165">METVNRILQEKITARIAPNKAVLIFGARRVGKTVMMRKIVDNYSGRTMMLNGEDYDTLALLENRSIANYRHLLDGIDLLAIDEAQNMPQIGSILKLIVDEIPGISVLASGSSSFDLLNKTGEPLVGRSTQFLLTLKSASNLNGNLNCSKELEHYAS</sequence>
<dbReference type="AlphaFoldDB" id="A0A1H5XS46"/>
<gene>
    <name evidence="2" type="ORF">SAMN05216354_0093</name>
</gene>
<dbReference type="Pfam" id="PF13173">
    <property type="entry name" value="AAA_14"/>
    <property type="match status" value="1"/>
</dbReference>
<accession>A0A1H5XS46</accession>
<dbReference type="SUPFAM" id="SSF52540">
    <property type="entry name" value="P-loop containing nucleoside triphosphate hydrolases"/>
    <property type="match status" value="1"/>
</dbReference>
<evidence type="ECO:0000313" key="3">
    <source>
        <dbReference type="Proteomes" id="UP000236735"/>
    </source>
</evidence>
<protein>
    <recommendedName>
        <fullName evidence="1">AAA domain-containing protein</fullName>
    </recommendedName>
</protein>
<evidence type="ECO:0000259" key="1">
    <source>
        <dbReference type="Pfam" id="PF13173"/>
    </source>
</evidence>
<proteinExistence type="predicted"/>
<dbReference type="PANTHER" id="PTHR43566:SF2">
    <property type="entry name" value="DUF4143 DOMAIN-CONTAINING PROTEIN"/>
    <property type="match status" value="1"/>
</dbReference>
<dbReference type="PANTHER" id="PTHR43566">
    <property type="entry name" value="CONSERVED PROTEIN"/>
    <property type="match status" value="1"/>
</dbReference>
<name>A0A1H5XS46_XYLRU</name>
<dbReference type="Gene3D" id="3.40.50.300">
    <property type="entry name" value="P-loop containing nucleotide triphosphate hydrolases"/>
    <property type="match status" value="1"/>
</dbReference>
<dbReference type="InterPro" id="IPR027417">
    <property type="entry name" value="P-loop_NTPase"/>
</dbReference>
<organism evidence="2 3">
    <name type="scientific">Xylanibacter ruminicola</name>
    <name type="common">Prevotella ruminicola</name>
    <dbReference type="NCBI Taxonomy" id="839"/>
    <lineage>
        <taxon>Bacteria</taxon>
        <taxon>Pseudomonadati</taxon>
        <taxon>Bacteroidota</taxon>
        <taxon>Bacteroidia</taxon>
        <taxon>Bacteroidales</taxon>
        <taxon>Prevotellaceae</taxon>
        <taxon>Xylanibacter</taxon>
    </lineage>
</organism>
<feature type="domain" description="AAA" evidence="1">
    <location>
        <begin position="19"/>
        <end position="133"/>
    </location>
</feature>
<evidence type="ECO:0000313" key="2">
    <source>
        <dbReference type="EMBL" id="SEG14086.1"/>
    </source>
</evidence>
<dbReference type="Proteomes" id="UP000236735">
    <property type="component" value="Unassembled WGS sequence"/>
</dbReference>
<dbReference type="EMBL" id="FNUV01000012">
    <property type="protein sequence ID" value="SEG14086.1"/>
    <property type="molecule type" value="Genomic_DNA"/>
</dbReference>
<dbReference type="InterPro" id="IPR041682">
    <property type="entry name" value="AAA_14"/>
</dbReference>
<reference evidence="2 3" key="1">
    <citation type="submission" date="2016-10" db="EMBL/GenBank/DDBJ databases">
        <authorList>
            <person name="de Groot N.N."/>
        </authorList>
    </citation>
    <scope>NUCLEOTIDE SEQUENCE [LARGE SCALE GENOMIC DNA]</scope>
    <source>
        <strain evidence="2 3">AR32</strain>
    </source>
</reference>